<name>A0A1R4IQC8_9MICO</name>
<feature type="domain" description="Helicase XPB/Ssl2 N-terminal" evidence="2">
    <location>
        <begin position="326"/>
        <end position="447"/>
    </location>
</feature>
<proteinExistence type="predicted"/>
<organism evidence="3 4">
    <name type="scientific">Mycetocola reblochoni REB411</name>
    <dbReference type="NCBI Taxonomy" id="1255698"/>
    <lineage>
        <taxon>Bacteria</taxon>
        <taxon>Bacillati</taxon>
        <taxon>Actinomycetota</taxon>
        <taxon>Actinomycetes</taxon>
        <taxon>Micrococcales</taxon>
        <taxon>Microbacteriaceae</taxon>
        <taxon>Mycetocola</taxon>
    </lineage>
</organism>
<protein>
    <submittedName>
        <fullName evidence="3">Probable DNA-binding protein</fullName>
    </submittedName>
</protein>
<accession>A0A1R4IQC8</accession>
<gene>
    <name evidence="3" type="ORF">FM119_03025</name>
</gene>
<dbReference type="GO" id="GO:0003677">
    <property type="term" value="F:DNA binding"/>
    <property type="evidence" value="ECO:0007669"/>
    <property type="project" value="UniProtKB-KW"/>
</dbReference>
<evidence type="ECO:0000313" key="3">
    <source>
        <dbReference type="EMBL" id="SJN22067.1"/>
    </source>
</evidence>
<dbReference type="AlphaFoldDB" id="A0A1R4IQC8"/>
<reference evidence="4" key="1">
    <citation type="submission" date="2017-02" db="EMBL/GenBank/DDBJ databases">
        <authorList>
            <person name="Dridi B."/>
        </authorList>
    </citation>
    <scope>NUCLEOTIDE SEQUENCE [LARGE SCALE GENOMIC DNA]</scope>
    <source>
        <strain evidence="4">EB411</strain>
    </source>
</reference>
<dbReference type="RefSeq" id="WP_087136216.1">
    <property type="nucleotide sequence ID" value="NZ_FUKR01000018.1"/>
</dbReference>
<dbReference type="InterPro" id="IPR032830">
    <property type="entry name" value="XPB/Ssl2_N"/>
</dbReference>
<dbReference type="Proteomes" id="UP000196778">
    <property type="component" value="Unassembled WGS sequence"/>
</dbReference>
<evidence type="ECO:0000313" key="4">
    <source>
        <dbReference type="Proteomes" id="UP000196778"/>
    </source>
</evidence>
<sequence>MDRQQDIRDLAAQLGALGTEAFSALLASRGLTDKSRIEDLFDLAEWLLDPAEVSSRLRRLGRPQLAAVLRLSSGTNAERDSSGTGAADSLPVEDDPSLIGLIVTGRDGLRLSAALEPELNSLDAASSIAAAAPDRCPLTDEEESVAVQRAVTTVGAMHEVLRAVGASPLRLTASGRVAASEVKRVAAAAAEEHDTVESLLHLAAIAGLTRQSTTRSVAPAGAAWLDSSLGTRWSVLADALARRGGGMFTELVSAGAGTPVREYGRWLTPLNGGNDPIPPDDLAAAEALGLAEDGRLTALGVALGTDPAVAVGAVLAAAPPTVEAVYLQQDLSVIAPGTLRADLDARLRQLSDVESRAEANSYRFTPESIERALLAGDRASDVLEFLERISLTGIPQSLRYLVEDQASRLDRIVVTPAPAGAGSVVTTDDERLAAQLAVDTELRLLELAHDGSRTVHSPYPAEFVHASLRDARHPARLAAAGSPEPPADASGTGRGDGPSPTAAPAPDRATVASQPFALLLSRLLAARPDTPGDFEQLWARRLLTTAVRERGTVRVRIRRSDGTEREAQLEPTGVSQERLRARDRENDTERTLPLSAIVEVTADV</sequence>
<keyword evidence="3" id="KW-0238">DNA-binding</keyword>
<keyword evidence="4" id="KW-1185">Reference proteome</keyword>
<dbReference type="Pfam" id="PF13625">
    <property type="entry name" value="Helicase_C_3"/>
    <property type="match status" value="1"/>
</dbReference>
<feature type="region of interest" description="Disordered" evidence="1">
    <location>
        <begin position="476"/>
        <end position="508"/>
    </location>
</feature>
<dbReference type="OrthoDB" id="3415124at2"/>
<evidence type="ECO:0000259" key="2">
    <source>
        <dbReference type="Pfam" id="PF13625"/>
    </source>
</evidence>
<evidence type="ECO:0000256" key="1">
    <source>
        <dbReference type="SAM" id="MobiDB-lite"/>
    </source>
</evidence>
<dbReference type="EMBL" id="FUKR01000018">
    <property type="protein sequence ID" value="SJN22067.1"/>
    <property type="molecule type" value="Genomic_DNA"/>
</dbReference>